<keyword evidence="1" id="KW-0560">Oxidoreductase</keyword>
<accession>A0ABS5PKE0</accession>
<dbReference type="InterPro" id="IPR052198">
    <property type="entry name" value="IorB_Oxidoreductase"/>
</dbReference>
<dbReference type="PANTHER" id="PTHR43854">
    <property type="entry name" value="INDOLEPYRUVATE OXIDOREDUCTASE SUBUNIT IORB"/>
    <property type="match status" value="1"/>
</dbReference>
<dbReference type="Proteomes" id="UP000746471">
    <property type="component" value="Unassembled WGS sequence"/>
</dbReference>
<evidence type="ECO:0000313" key="4">
    <source>
        <dbReference type="Proteomes" id="UP000746471"/>
    </source>
</evidence>
<keyword evidence="4" id="KW-1185">Reference proteome</keyword>
<reference evidence="3 4" key="1">
    <citation type="submission" date="2021-05" db="EMBL/GenBank/DDBJ databases">
        <title>Fusibacter ferrireducens sp. nov., an anaerobic, sulfur- and Fe-reducing bacterium isolated from the mangrove sediment.</title>
        <authorList>
            <person name="Qiu D."/>
        </authorList>
    </citation>
    <scope>NUCLEOTIDE SEQUENCE [LARGE SCALE GENOMIC DNA]</scope>
    <source>
        <strain evidence="3 4">DSM 12116</strain>
    </source>
</reference>
<feature type="domain" description="Pyruvate/ketoisovalerate oxidoreductase catalytic" evidence="2">
    <location>
        <begin position="12"/>
        <end position="189"/>
    </location>
</feature>
<protein>
    <submittedName>
        <fullName evidence="3">Indolepyruvate oxidoreductase subunit beta</fullName>
    </submittedName>
</protein>
<evidence type="ECO:0000259" key="2">
    <source>
        <dbReference type="Pfam" id="PF01558"/>
    </source>
</evidence>
<dbReference type="PANTHER" id="PTHR43854:SF1">
    <property type="entry name" value="INDOLEPYRUVATE OXIDOREDUCTASE SUBUNIT IORB"/>
    <property type="match status" value="1"/>
</dbReference>
<dbReference type="SUPFAM" id="SSF53323">
    <property type="entry name" value="Pyruvate-ferredoxin oxidoreductase, PFOR, domain III"/>
    <property type="match status" value="1"/>
</dbReference>
<dbReference type="RefSeq" id="WP_213235412.1">
    <property type="nucleotide sequence ID" value="NZ_JAHBCL010000004.1"/>
</dbReference>
<comment type="caution">
    <text evidence="3">The sequence shown here is derived from an EMBL/GenBank/DDBJ whole genome shotgun (WGS) entry which is preliminary data.</text>
</comment>
<dbReference type="Pfam" id="PF01558">
    <property type="entry name" value="POR"/>
    <property type="match status" value="1"/>
</dbReference>
<organism evidence="3 4">
    <name type="scientific">Fusibacter paucivorans</name>
    <dbReference type="NCBI Taxonomy" id="76009"/>
    <lineage>
        <taxon>Bacteria</taxon>
        <taxon>Bacillati</taxon>
        <taxon>Bacillota</taxon>
        <taxon>Clostridia</taxon>
        <taxon>Eubacteriales</taxon>
        <taxon>Eubacteriales Family XII. Incertae Sedis</taxon>
        <taxon>Fusibacter</taxon>
    </lineage>
</organism>
<proteinExistence type="predicted"/>
<dbReference type="NCBIfam" id="NF005325">
    <property type="entry name" value="PRK06853.1-5"/>
    <property type="match status" value="1"/>
</dbReference>
<dbReference type="EMBL" id="JAHBCL010000004">
    <property type="protein sequence ID" value="MBS7525623.1"/>
    <property type="molecule type" value="Genomic_DNA"/>
</dbReference>
<dbReference type="Gene3D" id="3.40.920.10">
    <property type="entry name" value="Pyruvate-ferredoxin oxidoreductase, PFOR, domain III"/>
    <property type="match status" value="1"/>
</dbReference>
<sequence>MKNYNVLMCGVGGQGIILASKILSYGLIKGGYDVKMSEVHGMAQRGGSVTTQVRFGEKVFSPIIGLGKADVLVSYETMETERWLPYLSSNGKAIINTYAIPSAPILTGKVPYPTGVVEDIKAKVNTIAINAETLATSVGNIKTMNVIIVGALIKTLGLEMITNWEEAIEACVKPNLVAINLKALKIGMDAVTV</sequence>
<dbReference type="InterPro" id="IPR002869">
    <property type="entry name" value="Pyrv_flavodox_OxRed_cen"/>
</dbReference>
<name>A0ABS5PKE0_9FIRM</name>
<evidence type="ECO:0000313" key="3">
    <source>
        <dbReference type="EMBL" id="MBS7525623.1"/>
    </source>
</evidence>
<gene>
    <name evidence="3" type="ORF">KHM83_02925</name>
</gene>
<dbReference type="InterPro" id="IPR019752">
    <property type="entry name" value="Pyrv/ketoisovalerate_OxRed_cat"/>
</dbReference>
<evidence type="ECO:0000256" key="1">
    <source>
        <dbReference type="ARBA" id="ARBA00023002"/>
    </source>
</evidence>